<dbReference type="Proteomes" id="UP000622405">
    <property type="component" value="Unassembled WGS sequence"/>
</dbReference>
<gene>
    <name evidence="5" type="primary">cobC</name>
    <name evidence="5" type="ORF">GH811_00760</name>
</gene>
<evidence type="ECO:0000313" key="6">
    <source>
        <dbReference type="Proteomes" id="UP000622405"/>
    </source>
</evidence>
<dbReference type="SMART" id="SM00855">
    <property type="entry name" value="PGAM"/>
    <property type="match status" value="1"/>
</dbReference>
<evidence type="ECO:0000313" key="5">
    <source>
        <dbReference type="EMBL" id="MBC3898144.1"/>
    </source>
</evidence>
<comment type="similarity">
    <text evidence="1">Belongs to the phosphoglycerate mutase family. BPG-dependent PGAM subfamily.</text>
</comment>
<dbReference type="InterPro" id="IPR013078">
    <property type="entry name" value="His_Pase_superF_clade-1"/>
</dbReference>
<evidence type="ECO:0000256" key="3">
    <source>
        <dbReference type="ARBA" id="ARBA00023235"/>
    </source>
</evidence>
<sequence length="197" mass="22492">MGMQIYLVRHGKITWKNEKAYIGQLDVPLSPEGIQQSEKLRAHFETIPLDQAYTSPLSRCVNTLDILLAERPVPRLKIDALKEIDMGEWDGKTFSEIKNCCPGIYEQRGRELDIFAPPAGESFIDLRQRVLPAFAEIVKEKSSKSILILAHAGVIRVILADLFGLSIKEVFNWKIPYAGIFDLCYNQEKEKWICKNQ</sequence>
<evidence type="ECO:0000256" key="1">
    <source>
        <dbReference type="ARBA" id="ARBA00006717"/>
    </source>
</evidence>
<dbReference type="EC" id="3.1.3.73" evidence="4"/>
<keyword evidence="2" id="KW-0324">Glycolysis</keyword>
<dbReference type="SUPFAM" id="SSF53254">
    <property type="entry name" value="Phosphoglycerate mutase-like"/>
    <property type="match status" value="1"/>
</dbReference>
<comment type="caution">
    <text evidence="5">The sequence shown here is derived from an EMBL/GenBank/DDBJ whole genome shotgun (WGS) entry which is preliminary data.</text>
</comment>
<dbReference type="Gene3D" id="3.40.50.1240">
    <property type="entry name" value="Phosphoglycerate mutase-like"/>
    <property type="match status" value="1"/>
</dbReference>
<dbReference type="NCBIfam" id="TIGR03162">
    <property type="entry name" value="ribazole_cobC"/>
    <property type="match status" value="1"/>
</dbReference>
<reference evidence="5 6" key="1">
    <citation type="journal article" date="2020" name="mSystems">
        <title>Defining Genomic and Predicted Metabolic Features of the Acetobacterium Genus.</title>
        <authorList>
            <person name="Ross D.E."/>
            <person name="Marshall C.W."/>
            <person name="Gulliver D."/>
            <person name="May H.D."/>
            <person name="Norman R.S."/>
        </authorList>
    </citation>
    <scope>NUCLEOTIDE SEQUENCE [LARGE SCALE GENOMIC DNA]</scope>
    <source>
        <strain evidence="5 6">DSM 4132</strain>
    </source>
</reference>
<dbReference type="InterPro" id="IPR029033">
    <property type="entry name" value="His_PPase_superfam"/>
</dbReference>
<proteinExistence type="inferred from homology"/>
<dbReference type="InterPro" id="IPR017578">
    <property type="entry name" value="Ribazole_CobC"/>
</dbReference>
<dbReference type="EMBL" id="WJBE01000001">
    <property type="protein sequence ID" value="MBC3898144.1"/>
    <property type="molecule type" value="Genomic_DNA"/>
</dbReference>
<name>A0ABR6YSJ7_9FIRM</name>
<dbReference type="PANTHER" id="PTHR11931">
    <property type="entry name" value="PHOSPHOGLYCERATE MUTASE"/>
    <property type="match status" value="1"/>
</dbReference>
<evidence type="ECO:0000256" key="4">
    <source>
        <dbReference type="NCBIfam" id="TIGR03162"/>
    </source>
</evidence>
<dbReference type="RefSeq" id="WP_186892897.1">
    <property type="nucleotide sequence ID" value="NZ_WJBE01000001.1"/>
</dbReference>
<dbReference type="CDD" id="cd07067">
    <property type="entry name" value="HP_PGM_like"/>
    <property type="match status" value="1"/>
</dbReference>
<accession>A0ABR6YSJ7</accession>
<dbReference type="PIRSF" id="PIRSF000709">
    <property type="entry name" value="6PFK_2-Ptase"/>
    <property type="match status" value="1"/>
</dbReference>
<dbReference type="Pfam" id="PF00300">
    <property type="entry name" value="His_Phos_1"/>
    <property type="match status" value="1"/>
</dbReference>
<organism evidence="5 6">
    <name type="scientific">Acetobacterium malicum</name>
    <dbReference type="NCBI Taxonomy" id="52692"/>
    <lineage>
        <taxon>Bacteria</taxon>
        <taxon>Bacillati</taxon>
        <taxon>Bacillota</taxon>
        <taxon>Clostridia</taxon>
        <taxon>Eubacteriales</taxon>
        <taxon>Eubacteriaceae</taxon>
        <taxon>Acetobacterium</taxon>
    </lineage>
</organism>
<evidence type="ECO:0000256" key="2">
    <source>
        <dbReference type="ARBA" id="ARBA00023152"/>
    </source>
</evidence>
<dbReference type="InterPro" id="IPR005952">
    <property type="entry name" value="Phosphogly_mut1"/>
</dbReference>
<keyword evidence="3" id="KW-0413">Isomerase</keyword>
<keyword evidence="6" id="KW-1185">Reference proteome</keyword>
<protein>
    <recommendedName>
        <fullName evidence="4">Alpha-ribazole phosphatase</fullName>
        <ecNumber evidence="4">3.1.3.73</ecNumber>
    </recommendedName>
</protein>